<evidence type="ECO:0000256" key="2">
    <source>
        <dbReference type="ARBA" id="ARBA00022525"/>
    </source>
</evidence>
<accession>A0AAV7WZW3</accession>
<dbReference type="EMBL" id="JAPTSV010000746">
    <property type="protein sequence ID" value="KAJ1519175.1"/>
    <property type="molecule type" value="Genomic_DNA"/>
</dbReference>
<evidence type="ECO:0000256" key="4">
    <source>
        <dbReference type="ARBA" id="ARBA00022737"/>
    </source>
</evidence>
<organism evidence="7 8">
    <name type="scientific">Megalurothrips usitatus</name>
    <name type="common">bean blossom thrips</name>
    <dbReference type="NCBI Taxonomy" id="439358"/>
    <lineage>
        <taxon>Eukaryota</taxon>
        <taxon>Metazoa</taxon>
        <taxon>Ecdysozoa</taxon>
        <taxon>Arthropoda</taxon>
        <taxon>Hexapoda</taxon>
        <taxon>Insecta</taxon>
        <taxon>Pterygota</taxon>
        <taxon>Neoptera</taxon>
        <taxon>Paraneoptera</taxon>
        <taxon>Thysanoptera</taxon>
        <taxon>Terebrantia</taxon>
        <taxon>Thripoidea</taxon>
        <taxon>Thripidae</taxon>
        <taxon>Megalurothrips</taxon>
    </lineage>
</organism>
<evidence type="ECO:0000256" key="1">
    <source>
        <dbReference type="ARBA" id="ARBA00004613"/>
    </source>
</evidence>
<dbReference type="PROSITE" id="PS50092">
    <property type="entry name" value="TSP1"/>
    <property type="match status" value="4"/>
</dbReference>
<dbReference type="Pfam" id="PF19030">
    <property type="entry name" value="TSP1_ADAMTS"/>
    <property type="match status" value="4"/>
</dbReference>
<dbReference type="Pfam" id="PF05986">
    <property type="entry name" value="ADAMTS_spacer1"/>
    <property type="match status" value="1"/>
</dbReference>
<evidence type="ECO:0000313" key="8">
    <source>
        <dbReference type="Proteomes" id="UP001075354"/>
    </source>
</evidence>
<evidence type="ECO:0000256" key="3">
    <source>
        <dbReference type="ARBA" id="ARBA00022729"/>
    </source>
</evidence>
<keyword evidence="3" id="KW-0732">Signal</keyword>
<feature type="region of interest" description="Disordered" evidence="5">
    <location>
        <begin position="193"/>
        <end position="240"/>
    </location>
</feature>
<comment type="caution">
    <text evidence="7">The sequence shown here is derived from an EMBL/GenBank/DDBJ whole genome shotgun (WGS) entry which is preliminary data.</text>
</comment>
<name>A0AAV7WZW3_9NEOP</name>
<keyword evidence="8" id="KW-1185">Reference proteome</keyword>
<dbReference type="GO" id="GO:0005576">
    <property type="term" value="C:extracellular region"/>
    <property type="evidence" value="ECO:0007669"/>
    <property type="project" value="UniProtKB-SubCell"/>
</dbReference>
<dbReference type="Pfam" id="PF08686">
    <property type="entry name" value="PLAC"/>
    <property type="match status" value="1"/>
</dbReference>
<dbReference type="PROSITE" id="PS50900">
    <property type="entry name" value="PLAC"/>
    <property type="match status" value="1"/>
</dbReference>
<dbReference type="InterPro" id="IPR010294">
    <property type="entry name" value="ADAMTS_spacer1"/>
</dbReference>
<dbReference type="InterPro" id="IPR000884">
    <property type="entry name" value="TSP1_rpt"/>
</dbReference>
<dbReference type="PANTHER" id="PTHR13723:SF281">
    <property type="entry name" value="PAPILIN"/>
    <property type="match status" value="1"/>
</dbReference>
<dbReference type="Proteomes" id="UP001075354">
    <property type="component" value="Unassembled WGS sequence"/>
</dbReference>
<evidence type="ECO:0000256" key="5">
    <source>
        <dbReference type="SAM" id="MobiDB-lite"/>
    </source>
</evidence>
<feature type="domain" description="PLAC" evidence="6">
    <location>
        <begin position="615"/>
        <end position="652"/>
    </location>
</feature>
<dbReference type="AlphaFoldDB" id="A0AAV7WZW3"/>
<dbReference type="InterPro" id="IPR010909">
    <property type="entry name" value="PLAC"/>
</dbReference>
<dbReference type="Pfam" id="PF00090">
    <property type="entry name" value="TSP_1"/>
    <property type="match status" value="1"/>
</dbReference>
<dbReference type="Gene3D" id="2.60.120.830">
    <property type="match status" value="1"/>
</dbReference>
<dbReference type="PANTHER" id="PTHR13723">
    <property type="entry name" value="ADAMTS A DISINTEGRIN AND METALLOPROTEASE WITH THROMBOSPONDIN MOTIFS PROTEASE"/>
    <property type="match status" value="1"/>
</dbReference>
<dbReference type="InterPro" id="IPR050439">
    <property type="entry name" value="ADAMTS_ADAMTS-like"/>
</dbReference>
<proteinExistence type="predicted"/>
<keyword evidence="4" id="KW-0677">Repeat</keyword>
<protein>
    <recommendedName>
        <fullName evidence="6">PLAC domain-containing protein</fullName>
    </recommendedName>
</protein>
<comment type="subcellular location">
    <subcellularLocation>
        <location evidence="1">Secreted</location>
    </subcellularLocation>
</comment>
<dbReference type="Gene3D" id="2.20.100.10">
    <property type="entry name" value="Thrombospondin type-1 (TSP1) repeat"/>
    <property type="match status" value="4"/>
</dbReference>
<evidence type="ECO:0000313" key="7">
    <source>
        <dbReference type="EMBL" id="KAJ1519175.1"/>
    </source>
</evidence>
<reference evidence="7" key="1">
    <citation type="submission" date="2022-12" db="EMBL/GenBank/DDBJ databases">
        <title>Chromosome-level genome assembly of the bean flower thrips Megalurothrips usitatus.</title>
        <authorList>
            <person name="Ma L."/>
            <person name="Liu Q."/>
            <person name="Li H."/>
            <person name="Cai W."/>
        </authorList>
    </citation>
    <scope>NUCLEOTIDE SEQUENCE</scope>
    <source>
        <strain evidence="7">Cailab_2022a</strain>
    </source>
</reference>
<gene>
    <name evidence="7" type="ORF">ONE63_011219</name>
</gene>
<keyword evidence="2" id="KW-0964">Secreted</keyword>
<evidence type="ECO:0000259" key="6">
    <source>
        <dbReference type="PROSITE" id="PS50900"/>
    </source>
</evidence>
<dbReference type="InterPro" id="IPR036383">
    <property type="entry name" value="TSP1_rpt_sf"/>
</dbReference>
<dbReference type="SMART" id="SM00209">
    <property type="entry name" value="TSP1"/>
    <property type="match status" value="5"/>
</dbReference>
<dbReference type="FunFam" id="2.20.100.10:FF:000005">
    <property type="entry name" value="ADAM metallopeptidase with thrombospondin type 1 motif 9"/>
    <property type="match status" value="1"/>
</dbReference>
<sequence length="653" mass="69368">MCRFSSFKQINNKWYHLTLFCFCSTFFIIILCLCVCFQRVGCDGVVGSSARADACGVCGGDNSTCRAVSGIFTRPQLPPGLNVIALLPQGACNLSIAQLRPTRNLLSLRRVGGSPVLNSGRGASWPGVYEAGGTRFTYGQADGLRAVGESLSAPGPLTEPLELLLLYQQPNPGIKYEYALPVARRELSAAGAPPTALASPLGRAATTTASPRDAADNEVADDGHRYPFDQDVPAMDSPALQRGKGRKYVWRVTGLSECSKTCGGGTSTPRRSFRGLFPAGTQQSVIHCVRENSLLPVSEKRCQGLEKPPSFPVRCGTRPCPAQWVTGDWSGCSVTCGTGTQTREQTCRQEISSTLTVHVDHGACLGARPECSSECGRGLRTRAVSCPAGGVCPAAEQPPAQEPCDAGPCATAGPGPGPGPASAHFWLASDWSSHCSAECGTGVQSRSVACSAGPGAAAAACEPRLRPAHTRACSAEPSGGASCRGQWFSAPWGPCSTSCGQGVQSRGVACVQWQRGQGRYQVQDDEYCDARQRPEQQQPCAERTCPPHWYAGEWSECSRSCGTGAQKREVRCIGPAGPSTACSEDSKLPTRKPCQVQEPSYVTNESDTQDEPADAGVLCEDRLRNCHLVVQARLCKYSYYGTSCCHSCRRKGE</sequence>
<dbReference type="SUPFAM" id="SSF82895">
    <property type="entry name" value="TSP-1 type 1 repeat"/>
    <property type="match status" value="4"/>
</dbReference>